<evidence type="ECO:0000313" key="3">
    <source>
        <dbReference type="Proteomes" id="UP000061587"/>
    </source>
</evidence>
<name>A0A0P0M249_PHOVU</name>
<dbReference type="Pfam" id="PF01656">
    <property type="entry name" value="CbiA"/>
    <property type="match status" value="1"/>
</dbReference>
<dbReference type="CDD" id="cd02042">
    <property type="entry name" value="ParAB_family"/>
    <property type="match status" value="1"/>
</dbReference>
<dbReference type="InterPro" id="IPR050678">
    <property type="entry name" value="DNA_Partitioning_ATPase"/>
</dbReference>
<dbReference type="PATRIC" id="fig|821.40.peg.1615"/>
<accession>A0A0P0M249</accession>
<dbReference type="InterPro" id="IPR027417">
    <property type="entry name" value="P-loop_NTPase"/>
</dbReference>
<organism evidence="2 3">
    <name type="scientific">Phocaeicola vulgatus</name>
    <name type="common">Bacteroides vulgatus</name>
    <dbReference type="NCBI Taxonomy" id="821"/>
    <lineage>
        <taxon>Bacteria</taxon>
        <taxon>Pseudomonadati</taxon>
        <taxon>Bacteroidota</taxon>
        <taxon>Bacteroidia</taxon>
        <taxon>Bacteroidales</taxon>
        <taxon>Bacteroidaceae</taxon>
        <taxon>Phocaeicola</taxon>
    </lineage>
</organism>
<dbReference type="PANTHER" id="PTHR13696">
    <property type="entry name" value="P-LOOP CONTAINING NUCLEOSIDE TRIPHOSPHATE HYDROLASE"/>
    <property type="match status" value="1"/>
</dbReference>
<dbReference type="EMBL" id="CP013020">
    <property type="protein sequence ID" value="ALK83967.1"/>
    <property type="molecule type" value="Genomic_DNA"/>
</dbReference>
<dbReference type="PANTHER" id="PTHR13696:SF52">
    <property type="entry name" value="PARA FAMILY PROTEIN CT_582"/>
    <property type="match status" value="1"/>
</dbReference>
<proteinExistence type="predicted"/>
<gene>
    <name evidence="2" type="ORF">BvMPK_1360</name>
</gene>
<feature type="domain" description="CobQ/CobB/MinD/ParA nucleotide binding" evidence="1">
    <location>
        <begin position="9"/>
        <end position="212"/>
    </location>
</feature>
<dbReference type="InterPro" id="IPR002586">
    <property type="entry name" value="CobQ/CobB/MinD/ParA_Nub-bd_dom"/>
</dbReference>
<dbReference type="Proteomes" id="UP000061587">
    <property type="component" value="Chromosome"/>
</dbReference>
<evidence type="ECO:0000313" key="2">
    <source>
        <dbReference type="EMBL" id="ALK83967.1"/>
    </source>
</evidence>
<dbReference type="SUPFAM" id="SSF52540">
    <property type="entry name" value="P-loop containing nucleoside triphosphate hydrolases"/>
    <property type="match status" value="1"/>
</dbReference>
<dbReference type="AlphaFoldDB" id="A0A0P0M249"/>
<sequence>MKKEPLFVALSNQKGGVGKSTFTVLLASYFHYLKGYNVLVVDCDYPQHSISTMRDWEVGTIEKSVHLQNQLVEQFGTSGRKAYSILNSTPEEARETAGRFLEKSGLDYDLVLFDLPGTVNVPGVFRSVINMDYVFTPVTQERMVMRSSMAFVLAIREYMHRHKDVPLRGIYMFWNRMDKRVSKDLYNSYTEIFRSLKLPAMETVIPSAERYNKDFGMKGFFFRSTLFPPTPSALRGSNLDLLATEIETILKLQ</sequence>
<protein>
    <submittedName>
        <fullName evidence="2">Conjugative transposon protein TraA</fullName>
    </submittedName>
</protein>
<evidence type="ECO:0000259" key="1">
    <source>
        <dbReference type="Pfam" id="PF01656"/>
    </source>
</evidence>
<dbReference type="Gene3D" id="3.40.50.300">
    <property type="entry name" value="P-loop containing nucleotide triphosphate hydrolases"/>
    <property type="match status" value="1"/>
</dbReference>
<reference evidence="2 3" key="2">
    <citation type="journal article" date="2016" name="Genome Biol. Evol.">
        <title>Extensive mobilome-driven genome diversification in mouse gut-associated Bacteroides vulgatus mpk.</title>
        <authorList>
            <person name="Lange A."/>
            <person name="Beier S."/>
            <person name="Steimle A."/>
            <person name="Autenrieth I.B."/>
            <person name="Huson D.H."/>
            <person name="Frick J.S."/>
        </authorList>
    </citation>
    <scope>NUCLEOTIDE SEQUENCE [LARGE SCALE GENOMIC DNA]</scope>
    <source>
        <strain evidence="3">mpk</strain>
    </source>
</reference>
<reference evidence="3" key="1">
    <citation type="submission" date="2015-10" db="EMBL/GenBank/DDBJ databases">
        <title>Extensive mobilome-driven genome diversification in gut-associated Bacteroides vulgatus mpk.</title>
        <authorList>
            <person name="Beier S."/>
            <person name="Lange A."/>
            <person name="Huson D.H."/>
            <person name="Frick J.-S."/>
            <person name="Autenrieth I.B."/>
        </authorList>
    </citation>
    <scope>NUCLEOTIDE SEQUENCE [LARGE SCALE GENOMIC DNA]</scope>
    <source>
        <strain evidence="3">mpk</strain>
    </source>
</reference>